<comment type="caution">
    <text evidence="2">The sequence shown here is derived from an EMBL/GenBank/DDBJ whole genome shotgun (WGS) entry which is preliminary data.</text>
</comment>
<dbReference type="Proteomes" id="UP000571084">
    <property type="component" value="Unassembled WGS sequence"/>
</dbReference>
<comment type="caution">
    <text evidence="1">Lacks conserved residue(s) required for the propagation of feature annotation.</text>
</comment>
<keyword evidence="3" id="KW-1185">Reference proteome</keyword>
<comment type="subcellular location">
    <subcellularLocation>
        <location evidence="1">Cell membrane</location>
        <topology evidence="1">Multi-pass membrane protein</topology>
    </subcellularLocation>
</comment>
<dbReference type="AlphaFoldDB" id="A0A840RY80"/>
<feature type="transmembrane region" description="Helical" evidence="1">
    <location>
        <begin position="27"/>
        <end position="48"/>
    </location>
</feature>
<evidence type="ECO:0000313" key="2">
    <source>
        <dbReference type="EMBL" id="MBB5202182.1"/>
    </source>
</evidence>
<dbReference type="PANTHER" id="PTHR30353:SF15">
    <property type="entry name" value="INNER MEMBRANE PROTEIN YABI"/>
    <property type="match status" value="1"/>
</dbReference>
<sequence>MRNWHVCPSRDRDVYGGCVGWHRASNVWLTLVIAALGAVAGDGLSYEVGRYYDKRIRTWQFVSVAMIDRGEQFLQRHGGKRILFARFFAPARPVVPVKRRASLKVAFDLTRPKSRMILILRRSDYLLEDFVHQGSATLWYDALHEEKLLRPWHLFTLATTLSFPSASAISD</sequence>
<evidence type="ECO:0000256" key="1">
    <source>
        <dbReference type="RuleBase" id="RU367016"/>
    </source>
</evidence>
<dbReference type="EMBL" id="JACHHQ010000011">
    <property type="protein sequence ID" value="MBB5202182.1"/>
    <property type="molecule type" value="Genomic_DNA"/>
</dbReference>
<accession>A0A840RY80</accession>
<dbReference type="PANTHER" id="PTHR30353">
    <property type="entry name" value="INNER MEMBRANE PROTEIN DEDA-RELATED"/>
    <property type="match status" value="1"/>
</dbReference>
<dbReference type="RefSeq" id="WP_168057019.1">
    <property type="nucleotide sequence ID" value="NZ_JAAOZT010000013.1"/>
</dbReference>
<proteinExistence type="inferred from homology"/>
<reference evidence="2 3" key="1">
    <citation type="submission" date="2020-08" db="EMBL/GenBank/DDBJ databases">
        <title>Genomic Encyclopedia of Type Strains, Phase IV (KMG-IV): sequencing the most valuable type-strain genomes for metagenomic binning, comparative biology and taxonomic classification.</title>
        <authorList>
            <person name="Goeker M."/>
        </authorList>
    </citation>
    <scope>NUCLEOTIDE SEQUENCE [LARGE SCALE GENOMIC DNA]</scope>
    <source>
        <strain evidence="2 3">DSM 23240</strain>
    </source>
</reference>
<dbReference type="InterPro" id="IPR032818">
    <property type="entry name" value="DedA-like"/>
</dbReference>
<comment type="similarity">
    <text evidence="1">Belongs to the DedA family.</text>
</comment>
<keyword evidence="1" id="KW-0812">Transmembrane</keyword>
<protein>
    <submittedName>
        <fullName evidence="2">Uncharacterized protein</fullName>
    </submittedName>
</protein>
<organism evidence="2 3">
    <name type="scientific">Glaciimonas immobilis</name>
    <dbReference type="NCBI Taxonomy" id="728004"/>
    <lineage>
        <taxon>Bacteria</taxon>
        <taxon>Pseudomonadati</taxon>
        <taxon>Pseudomonadota</taxon>
        <taxon>Betaproteobacteria</taxon>
        <taxon>Burkholderiales</taxon>
        <taxon>Oxalobacteraceae</taxon>
        <taxon>Glaciimonas</taxon>
    </lineage>
</organism>
<keyword evidence="1" id="KW-1003">Cell membrane</keyword>
<keyword evidence="1" id="KW-0472">Membrane</keyword>
<name>A0A840RY80_9BURK</name>
<gene>
    <name evidence="2" type="ORF">HNR39_004046</name>
</gene>
<evidence type="ECO:0000313" key="3">
    <source>
        <dbReference type="Proteomes" id="UP000571084"/>
    </source>
</evidence>
<keyword evidence="1" id="KW-1133">Transmembrane helix</keyword>
<dbReference type="GO" id="GO:0005886">
    <property type="term" value="C:plasma membrane"/>
    <property type="evidence" value="ECO:0007669"/>
    <property type="project" value="UniProtKB-SubCell"/>
</dbReference>